<sequence>MHHSKFQIPNSKFWIAAIFIILAGIAFLRFEGFWWPLHYSYILPRTNPPLEFMSPEVRFEKSRTGLKLLGEPIYFNFSLPSWYDQATVVLTIAGQTASPIYVGAYKSDGSATLALWRTGFSGQETEGITIPLDGLKREQGLQQIFIGAPNLKSTDEIVVKKAEFYFKSKSHRVWLRKIFPWL</sequence>
<dbReference type="EMBL" id="LCCZ01000006">
    <property type="protein sequence ID" value="KKS44448.1"/>
    <property type="molecule type" value="Genomic_DNA"/>
</dbReference>
<organism evidence="2 3">
    <name type="scientific">candidate division CPR1 bacterium GW2011_GWA2_42_17</name>
    <dbReference type="NCBI Taxonomy" id="1618341"/>
    <lineage>
        <taxon>Bacteria</taxon>
        <taxon>candidate division CPR1</taxon>
    </lineage>
</organism>
<dbReference type="AlphaFoldDB" id="A0A0G1C473"/>
<protein>
    <submittedName>
        <fullName evidence="2">Uncharacterized protein</fullName>
    </submittedName>
</protein>
<proteinExistence type="predicted"/>
<accession>A0A0G1C473</accession>
<dbReference type="Proteomes" id="UP000034875">
    <property type="component" value="Unassembled WGS sequence"/>
</dbReference>
<keyword evidence="1" id="KW-0472">Membrane</keyword>
<reference evidence="2 3" key="1">
    <citation type="journal article" date="2015" name="Nature">
        <title>rRNA introns, odd ribosomes, and small enigmatic genomes across a large radiation of phyla.</title>
        <authorList>
            <person name="Brown C.T."/>
            <person name="Hug L.A."/>
            <person name="Thomas B.C."/>
            <person name="Sharon I."/>
            <person name="Castelle C.J."/>
            <person name="Singh A."/>
            <person name="Wilkins M.J."/>
            <person name="Williams K.H."/>
            <person name="Banfield J.F."/>
        </authorList>
    </citation>
    <scope>NUCLEOTIDE SEQUENCE [LARGE SCALE GENOMIC DNA]</scope>
</reference>
<keyword evidence="1" id="KW-1133">Transmembrane helix</keyword>
<evidence type="ECO:0000256" key="1">
    <source>
        <dbReference type="SAM" id="Phobius"/>
    </source>
</evidence>
<comment type="caution">
    <text evidence="2">The sequence shown here is derived from an EMBL/GenBank/DDBJ whole genome shotgun (WGS) entry which is preliminary data.</text>
</comment>
<name>A0A0G1C473_9BACT</name>
<evidence type="ECO:0000313" key="3">
    <source>
        <dbReference type="Proteomes" id="UP000034875"/>
    </source>
</evidence>
<evidence type="ECO:0000313" key="2">
    <source>
        <dbReference type="EMBL" id="KKS44448.1"/>
    </source>
</evidence>
<gene>
    <name evidence="2" type="ORF">UV05_C0006G0012</name>
</gene>
<keyword evidence="1" id="KW-0812">Transmembrane</keyword>
<feature type="transmembrane region" description="Helical" evidence="1">
    <location>
        <begin position="12"/>
        <end position="35"/>
    </location>
</feature>